<proteinExistence type="predicted"/>
<dbReference type="InterPro" id="IPR016024">
    <property type="entry name" value="ARM-type_fold"/>
</dbReference>
<feature type="transmembrane region" description="Helical" evidence="2">
    <location>
        <begin position="46"/>
        <end position="71"/>
    </location>
</feature>
<evidence type="ECO:0000313" key="4">
    <source>
        <dbReference type="EMBL" id="CAD6221685.1"/>
    </source>
</evidence>
<dbReference type="AlphaFoldDB" id="A0A811NGI0"/>
<organism evidence="4 5">
    <name type="scientific">Miscanthus lutarioriparius</name>
    <dbReference type="NCBI Taxonomy" id="422564"/>
    <lineage>
        <taxon>Eukaryota</taxon>
        <taxon>Viridiplantae</taxon>
        <taxon>Streptophyta</taxon>
        <taxon>Embryophyta</taxon>
        <taxon>Tracheophyta</taxon>
        <taxon>Spermatophyta</taxon>
        <taxon>Magnoliopsida</taxon>
        <taxon>Liliopsida</taxon>
        <taxon>Poales</taxon>
        <taxon>Poaceae</taxon>
        <taxon>PACMAD clade</taxon>
        <taxon>Panicoideae</taxon>
        <taxon>Andropogonodae</taxon>
        <taxon>Andropogoneae</taxon>
        <taxon>Saccharinae</taxon>
        <taxon>Miscanthus</taxon>
    </lineage>
</organism>
<gene>
    <name evidence="4" type="ORF">NCGR_LOCUS14919</name>
</gene>
<dbReference type="SUPFAM" id="SSF48371">
    <property type="entry name" value="ARM repeat"/>
    <property type="match status" value="1"/>
</dbReference>
<keyword evidence="2" id="KW-0812">Transmembrane</keyword>
<dbReference type="PANTHER" id="PTHR33115:SF56">
    <property type="entry name" value="OS05G0239400 PROTEIN"/>
    <property type="match status" value="1"/>
</dbReference>
<dbReference type="OrthoDB" id="679747at2759"/>
<evidence type="ECO:0000256" key="2">
    <source>
        <dbReference type="SAM" id="Phobius"/>
    </source>
</evidence>
<accession>A0A811NGI0</accession>
<dbReference type="EMBL" id="CAJGYO010000003">
    <property type="protein sequence ID" value="CAD6221685.1"/>
    <property type="molecule type" value="Genomic_DNA"/>
</dbReference>
<dbReference type="InterPro" id="IPR025315">
    <property type="entry name" value="DUF4220"/>
</dbReference>
<keyword evidence="5" id="KW-1185">Reference proteome</keyword>
<name>A0A811NGI0_9POAL</name>
<comment type="caution">
    <text evidence="4">The sequence shown here is derived from an EMBL/GenBank/DDBJ whole genome shotgun (WGS) entry which is preliminary data.</text>
</comment>
<feature type="domain" description="DUF4220" evidence="3">
    <location>
        <begin position="856"/>
        <end position="1081"/>
    </location>
</feature>
<feature type="transmembrane region" description="Helical" evidence="2">
    <location>
        <begin position="136"/>
        <end position="156"/>
    </location>
</feature>
<keyword evidence="2" id="KW-1133">Transmembrane helix</keyword>
<feature type="compositionally biased region" description="Basic and acidic residues" evidence="1">
    <location>
        <begin position="376"/>
        <end position="395"/>
    </location>
</feature>
<sequence length="1082" mass="121433">MGRCRCFPVALRKLIGLEPEDDDDDNVVERPEELINRYVRLMTATANITSGLGTLALLWSTVVLLGGFVAVLGMKDFWTLTLLSFLLACRVVDNYDKEFKRGIYTEEDKIMSFIRRQKWIHEATAMCQRIMLGMALLPKYILLTCLLLLTQVYFLVRRDYGDAGGDVANRAKLNAALDIFYALALLQSLFVLYWGTLQVMLESSVWEVTAVTRKQYGDEEWSLTLVDMYRSETIRKFRKDGELPGNWNFITYGVELLQSASGDDDHRWGARILDKLISGKDKSVRQELLSSRLSIQNLMGMIGRRRGAADGDMENRERATTIVAHLASDLHITSFPGTLQCICSLLESTSSCDCEPKSHACPSGNPDEQATLPTDENDHQHGSLETSEHQDDGTHMDMVAPTITDQTDEERQAVVVSSSSSGLAAKRKRKQIKKDFEDNPIIRVRQLDKELKKYSESKYRRSYKSRGAKELISQGLLILERLTQDQGNCTEISKDQSLLSRITSPLMRSASHGDFLTKLSDNTTVEMLSKSLTVLSRLLTGPGDDVTRLHQKLASNTEAVSNLMGILENDSEGAQKLHEQALEILTELAFDGSFKELDFNKLFKALLRIFLEKETNNITKQEPNNNATSQVEQADTERAPKLRGNAGEALARLLPVRAARGIISKQEAIDLLNKVLHKILSSKMGTTADAVEIVVENQPQEDADTDSVQPPIQENEKQSEERKIMAAMLSLAVVVIVMIEVEPSCNAHFNEHNFKGTLAEALETMSEVDDCMLFAGNECEVIKPARSLTSLVKEAHELLKTAQEQGRLGLAAAVLYKCIHQALALAGLHHQHPSCDLYSWACTVVSAFCREPVASACAFPFVMALGSTNSMTAYSVDDNKQYMRHFIQQLLRVLSLFAMWRANETILTSSSFLVPLLYLFLTALLLSVNGGRIYASMTASSFLDKQSRYVQLHMKSEHTKSTNYNPVTLHGYKYPFYEDYYDHEDTIITLDRIWCSNEGPLGTSDGQQLKEACLSFSLFRPLRRRFFGLACPEAKAKIKKTCHLVFKGLLRAEENYQAANRVIEAELAFAHDHFFTSCASFY</sequence>
<keyword evidence="2" id="KW-0472">Membrane</keyword>
<feature type="region of interest" description="Disordered" evidence="1">
    <location>
        <begin position="354"/>
        <end position="395"/>
    </location>
</feature>
<dbReference type="PANTHER" id="PTHR33115">
    <property type="entry name" value="ARM REPEAT SUPERFAMILY PROTEIN"/>
    <property type="match status" value="1"/>
</dbReference>
<dbReference type="Pfam" id="PF13968">
    <property type="entry name" value="DUF4220"/>
    <property type="match status" value="1"/>
</dbReference>
<evidence type="ECO:0000259" key="3">
    <source>
        <dbReference type="Pfam" id="PF13968"/>
    </source>
</evidence>
<reference evidence="4" key="1">
    <citation type="submission" date="2020-10" db="EMBL/GenBank/DDBJ databases">
        <authorList>
            <person name="Han B."/>
            <person name="Lu T."/>
            <person name="Zhao Q."/>
            <person name="Huang X."/>
            <person name="Zhao Y."/>
        </authorList>
    </citation>
    <scope>NUCLEOTIDE SEQUENCE</scope>
</reference>
<feature type="transmembrane region" description="Helical" evidence="2">
    <location>
        <begin position="912"/>
        <end position="935"/>
    </location>
</feature>
<evidence type="ECO:0000313" key="5">
    <source>
        <dbReference type="Proteomes" id="UP000604825"/>
    </source>
</evidence>
<dbReference type="Proteomes" id="UP000604825">
    <property type="component" value="Unassembled WGS sequence"/>
</dbReference>
<feature type="transmembrane region" description="Helical" evidence="2">
    <location>
        <begin position="176"/>
        <end position="194"/>
    </location>
</feature>
<protein>
    <recommendedName>
        <fullName evidence="3">DUF4220 domain-containing protein</fullName>
    </recommendedName>
</protein>
<evidence type="ECO:0000256" key="1">
    <source>
        <dbReference type="SAM" id="MobiDB-lite"/>
    </source>
</evidence>